<evidence type="ECO:0000313" key="2">
    <source>
        <dbReference type="Proteomes" id="UP001497535"/>
    </source>
</evidence>
<proteinExistence type="predicted"/>
<gene>
    <name evidence="1" type="ORF">MENTE1834_LOCUS34105</name>
</gene>
<accession>A0ACB1A846</accession>
<dbReference type="Proteomes" id="UP001497535">
    <property type="component" value="Unassembled WGS sequence"/>
</dbReference>
<organism evidence="1 2">
    <name type="scientific">Meloidogyne enterolobii</name>
    <name type="common">Root-knot nematode worm</name>
    <name type="synonym">Meloidogyne mayaguensis</name>
    <dbReference type="NCBI Taxonomy" id="390850"/>
    <lineage>
        <taxon>Eukaryota</taxon>
        <taxon>Metazoa</taxon>
        <taxon>Ecdysozoa</taxon>
        <taxon>Nematoda</taxon>
        <taxon>Chromadorea</taxon>
        <taxon>Rhabditida</taxon>
        <taxon>Tylenchina</taxon>
        <taxon>Tylenchomorpha</taxon>
        <taxon>Tylenchoidea</taxon>
        <taxon>Meloidogynidae</taxon>
        <taxon>Meloidogyninae</taxon>
        <taxon>Meloidogyne</taxon>
    </lineage>
</organism>
<name>A0ACB1A846_MELEN</name>
<evidence type="ECO:0000313" key="1">
    <source>
        <dbReference type="EMBL" id="CAK5086596.1"/>
    </source>
</evidence>
<sequence>MKPARFLIVLIFNWILLTFVKTTPIRKGLVRHAEKDSTAKDLTKILNDGAESSINPQFQKYKETLTKKGTDSYNGDKVNNKGKYNKEYYEKNKEKFSEYRRNYRKQNKQKINEIQRNYSKRNKEKCSQRMKIYYEKNKEKLKKTIKKYKQNNKEKVKKSKKLYYNNNKEKWNEYRRKCNQKKKNVQSDNEGTSLVNTQTDNFTNKGKLSNVCEVEETLFNQGQECTNGEDEQNQIEVEGPNKILEDDTIDLNKKIHPFDLNEIPDDEEI</sequence>
<protein>
    <submittedName>
        <fullName evidence="1">Uncharacterized protein</fullName>
    </submittedName>
</protein>
<comment type="caution">
    <text evidence="1">The sequence shown here is derived from an EMBL/GenBank/DDBJ whole genome shotgun (WGS) entry which is preliminary data.</text>
</comment>
<reference evidence="1" key="1">
    <citation type="submission" date="2023-11" db="EMBL/GenBank/DDBJ databases">
        <authorList>
            <person name="Poullet M."/>
        </authorList>
    </citation>
    <scope>NUCLEOTIDE SEQUENCE</scope>
    <source>
        <strain evidence="1">E1834</strain>
    </source>
</reference>
<keyword evidence="2" id="KW-1185">Reference proteome</keyword>
<dbReference type="EMBL" id="CAVMJV010000061">
    <property type="protein sequence ID" value="CAK5086596.1"/>
    <property type="molecule type" value="Genomic_DNA"/>
</dbReference>